<accession>A0AA34RYD3</accession>
<dbReference type="SUPFAM" id="SSF56935">
    <property type="entry name" value="Porins"/>
    <property type="match status" value="1"/>
</dbReference>
<keyword evidence="3" id="KW-0998">Cell outer membrane</keyword>
<reference evidence="5 6" key="1">
    <citation type="submission" date="2014-11" db="EMBL/GenBank/DDBJ databases">
        <title>Complete genome sequence of Pseudomonas putida S12 including megaplasmid pTTS12.</title>
        <authorList>
            <person name="Kuepper J."/>
            <person name="Ruijssenaars H.J."/>
            <person name="Blank L.M."/>
            <person name="de Winde J.H."/>
            <person name="Wierckx N."/>
        </authorList>
    </citation>
    <scope>NUCLEOTIDE SEQUENCE [LARGE SCALE GENOMIC DNA]</scope>
    <source>
        <strain evidence="5 6">S12</strain>
    </source>
</reference>
<evidence type="ECO:0000256" key="1">
    <source>
        <dbReference type="ARBA" id="ARBA00004442"/>
    </source>
</evidence>
<evidence type="ECO:0000256" key="2">
    <source>
        <dbReference type="ARBA" id="ARBA00023136"/>
    </source>
</evidence>
<organism evidence="5 6">
    <name type="scientific">Pseudomonas putida S12</name>
    <dbReference type="NCBI Taxonomy" id="1215087"/>
    <lineage>
        <taxon>Bacteria</taxon>
        <taxon>Pseudomonadati</taxon>
        <taxon>Pseudomonadota</taxon>
        <taxon>Gammaproteobacteria</taxon>
        <taxon>Pseudomonadales</taxon>
        <taxon>Pseudomonadaceae</taxon>
        <taxon>Pseudomonas</taxon>
    </lineage>
</organism>
<keyword evidence="2" id="KW-0472">Membrane</keyword>
<comment type="subcellular location">
    <subcellularLocation>
        <location evidence="1">Cell outer membrane</location>
    </subcellularLocation>
</comment>
<dbReference type="Gene3D" id="2.40.170.20">
    <property type="entry name" value="TonB-dependent receptor, beta-barrel domain"/>
    <property type="match status" value="1"/>
</dbReference>
<dbReference type="Pfam" id="PF00593">
    <property type="entry name" value="TonB_dep_Rec_b-barrel"/>
    <property type="match status" value="1"/>
</dbReference>
<keyword evidence="5" id="KW-0675">Receptor</keyword>
<reference evidence="5 6" key="2">
    <citation type="submission" date="2014-11" db="EMBL/GenBank/DDBJ databases">
        <title>Draft genome sequence of the solvent-tolerant Pseudomonas putida S12 including megaplasmid pTTS12.</title>
        <authorList>
            <person name="Wierckx N."/>
            <person name="Nijkamp J."/>
            <person name="Ballerstedt H."/>
            <person name="Siezen R.J."/>
            <person name="Wels M."/>
            <person name="de Ridder D."/>
            <person name="de Winde J.H."/>
            <person name="Ruijssenaars H.J."/>
        </authorList>
    </citation>
    <scope>NUCLEOTIDE SEQUENCE [LARGE SCALE GENOMIC DNA]</scope>
    <source>
        <strain evidence="5 6">S12</strain>
    </source>
</reference>
<dbReference type="InterPro" id="IPR036942">
    <property type="entry name" value="Beta-barrel_TonB_sf"/>
</dbReference>
<sequence>MNRAAWKSLCSGATDESLKIVPAYRVDRIGGDFTNEMTGQDYDINDYGLIRQPKLSVVYSPWKVTSFNANWDRTFQVGTGAAAYKVPPRNEDLSPSINVGWETGVTFTPAGWVDGRVAYWRPWVWQRPQLPWLARPLVGPRDQLAFEVAENRLCS</sequence>
<proteinExistence type="predicted"/>
<evidence type="ECO:0000313" key="6">
    <source>
        <dbReference type="Proteomes" id="UP000017753"/>
    </source>
</evidence>
<gene>
    <name evidence="5" type="ORF">RPPX_21560</name>
</gene>
<dbReference type="InterPro" id="IPR000531">
    <property type="entry name" value="Beta-barrel_TonB"/>
</dbReference>
<dbReference type="Proteomes" id="UP000017753">
    <property type="component" value="Chromosome"/>
</dbReference>
<dbReference type="AlphaFoldDB" id="A0AA34RYD3"/>
<dbReference type="GO" id="GO:0009279">
    <property type="term" value="C:cell outer membrane"/>
    <property type="evidence" value="ECO:0007669"/>
    <property type="project" value="UniProtKB-SubCell"/>
</dbReference>
<evidence type="ECO:0000313" key="5">
    <source>
        <dbReference type="EMBL" id="AJA15831.1"/>
    </source>
</evidence>
<protein>
    <submittedName>
        <fullName evidence="5">TonB-dependent receptor</fullName>
    </submittedName>
</protein>
<evidence type="ECO:0000259" key="4">
    <source>
        <dbReference type="Pfam" id="PF00593"/>
    </source>
</evidence>
<evidence type="ECO:0000256" key="3">
    <source>
        <dbReference type="ARBA" id="ARBA00023237"/>
    </source>
</evidence>
<dbReference type="EMBL" id="CP009974">
    <property type="protein sequence ID" value="AJA15831.1"/>
    <property type="molecule type" value="Genomic_DNA"/>
</dbReference>
<name>A0AA34RYD3_PSEPU</name>
<feature type="domain" description="TonB-dependent receptor-like beta-barrel" evidence="4">
    <location>
        <begin position="15"/>
        <end position="121"/>
    </location>
</feature>